<dbReference type="Gene3D" id="3.20.20.70">
    <property type="entry name" value="Aldolase class I"/>
    <property type="match status" value="1"/>
</dbReference>
<dbReference type="SUPFAM" id="SSF51366">
    <property type="entry name" value="Ribulose-phoshate binding barrel"/>
    <property type="match status" value="1"/>
</dbReference>
<name>A0A1L8R253_9ENTE</name>
<evidence type="ECO:0000313" key="8">
    <source>
        <dbReference type="EMBL" id="OJG13797.1"/>
    </source>
</evidence>
<dbReference type="AlphaFoldDB" id="A0A1L8R253"/>
<protein>
    <recommendedName>
        <fullName evidence="7">Putative N-acetylmannosamine-6-phosphate 2-epimerase</fullName>
        <ecNumber evidence="7">5.1.3.9</ecNumber>
    </recommendedName>
    <alternativeName>
        <fullName evidence="7">ManNAc-6-P epimerase</fullName>
    </alternativeName>
</protein>
<dbReference type="GO" id="GO:0019262">
    <property type="term" value="P:N-acetylneuraminate catabolic process"/>
    <property type="evidence" value="ECO:0007669"/>
    <property type="project" value="UniProtKB-UniRule"/>
</dbReference>
<dbReference type="EC" id="5.1.3.9" evidence="7"/>
<dbReference type="EMBL" id="JXKG01000034">
    <property type="protein sequence ID" value="OJG13797.1"/>
    <property type="molecule type" value="Genomic_DNA"/>
</dbReference>
<evidence type="ECO:0000256" key="3">
    <source>
        <dbReference type="ARBA" id="ARBA00005081"/>
    </source>
</evidence>
<comment type="catalytic activity">
    <reaction evidence="1 7">
        <text>an N-acyl-D-glucosamine 6-phosphate = an N-acyl-D-mannosamine 6-phosphate</text>
        <dbReference type="Rhea" id="RHEA:23932"/>
        <dbReference type="ChEBI" id="CHEBI:57599"/>
        <dbReference type="ChEBI" id="CHEBI:57666"/>
        <dbReference type="EC" id="5.1.3.9"/>
    </reaction>
</comment>
<comment type="similarity">
    <text evidence="4 7">Belongs to the NanE family.</text>
</comment>
<keyword evidence="5 7" id="KW-0413">Isomerase</keyword>
<organism evidence="8 9">
    <name type="scientific">Enterococcus canintestini</name>
    <dbReference type="NCBI Taxonomy" id="317010"/>
    <lineage>
        <taxon>Bacteria</taxon>
        <taxon>Bacillati</taxon>
        <taxon>Bacillota</taxon>
        <taxon>Bacilli</taxon>
        <taxon>Lactobacillales</taxon>
        <taxon>Enterococcaceae</taxon>
        <taxon>Enterococcus</taxon>
    </lineage>
</organism>
<reference evidence="8 9" key="1">
    <citation type="submission" date="2014-12" db="EMBL/GenBank/DDBJ databases">
        <title>Draft genome sequences of 29 type strains of Enterococci.</title>
        <authorList>
            <person name="Zhong Z."/>
            <person name="Sun Z."/>
            <person name="Liu W."/>
            <person name="Zhang W."/>
            <person name="Zhang H."/>
        </authorList>
    </citation>
    <scope>NUCLEOTIDE SEQUENCE [LARGE SCALE GENOMIC DNA]</scope>
    <source>
        <strain evidence="8 9">DSM 21207</strain>
    </source>
</reference>
<dbReference type="GO" id="GO:0006053">
    <property type="term" value="P:N-acetylmannosamine catabolic process"/>
    <property type="evidence" value="ECO:0007669"/>
    <property type="project" value="TreeGrafter"/>
</dbReference>
<evidence type="ECO:0000256" key="5">
    <source>
        <dbReference type="ARBA" id="ARBA00023235"/>
    </source>
</evidence>
<dbReference type="OrthoDB" id="9781704at2"/>
<dbReference type="InterPro" id="IPR011060">
    <property type="entry name" value="RibuloseP-bd_barrel"/>
</dbReference>
<dbReference type="GO" id="GO:0005829">
    <property type="term" value="C:cytosol"/>
    <property type="evidence" value="ECO:0007669"/>
    <property type="project" value="TreeGrafter"/>
</dbReference>
<evidence type="ECO:0000256" key="4">
    <source>
        <dbReference type="ARBA" id="ARBA00007439"/>
    </source>
</evidence>
<dbReference type="Proteomes" id="UP000182835">
    <property type="component" value="Unassembled WGS sequence"/>
</dbReference>
<evidence type="ECO:0000256" key="1">
    <source>
        <dbReference type="ARBA" id="ARBA00000056"/>
    </source>
</evidence>
<comment type="pathway">
    <text evidence="3 7">Amino-sugar metabolism; N-acetylneuraminate degradation; D-fructose 6-phosphate from N-acetylneuraminate: step 3/5.</text>
</comment>
<comment type="function">
    <text evidence="2 7">Converts N-acetylmannosamine-6-phosphate (ManNAc-6-P) to N-acetylglucosamine-6-phosphate (GlcNAc-6-P).</text>
</comment>
<dbReference type="HAMAP" id="MF_01235">
    <property type="entry name" value="ManNAc6P_epimer"/>
    <property type="match status" value="1"/>
</dbReference>
<dbReference type="InterPro" id="IPR007260">
    <property type="entry name" value="NanE"/>
</dbReference>
<dbReference type="GO" id="GO:0047465">
    <property type="term" value="F:N-acylglucosamine-6-phosphate 2-epimerase activity"/>
    <property type="evidence" value="ECO:0007669"/>
    <property type="project" value="UniProtKB-EC"/>
</dbReference>
<dbReference type="STRING" id="317010.RU96_GL001756"/>
<keyword evidence="6 7" id="KW-0119">Carbohydrate metabolism</keyword>
<dbReference type="Pfam" id="PF04131">
    <property type="entry name" value="NanE"/>
    <property type="match status" value="1"/>
</dbReference>
<dbReference type="GO" id="GO:0005975">
    <property type="term" value="P:carbohydrate metabolic process"/>
    <property type="evidence" value="ECO:0007669"/>
    <property type="project" value="UniProtKB-UniRule"/>
</dbReference>
<gene>
    <name evidence="7" type="primary">nanE</name>
    <name evidence="8" type="ORF">RU96_GL001756</name>
</gene>
<dbReference type="InterPro" id="IPR013785">
    <property type="entry name" value="Aldolase_TIM"/>
</dbReference>
<evidence type="ECO:0000313" key="9">
    <source>
        <dbReference type="Proteomes" id="UP000182835"/>
    </source>
</evidence>
<comment type="caution">
    <text evidence="8">The sequence shown here is derived from an EMBL/GenBank/DDBJ whole genome shotgun (WGS) entry which is preliminary data.</text>
</comment>
<accession>A0A1L8R253</accession>
<proteinExistence type="inferred from homology"/>
<evidence type="ECO:0000256" key="2">
    <source>
        <dbReference type="ARBA" id="ARBA00002147"/>
    </source>
</evidence>
<dbReference type="UniPathway" id="UPA00629">
    <property type="reaction ID" value="UER00682"/>
</dbReference>
<evidence type="ECO:0000256" key="7">
    <source>
        <dbReference type="HAMAP-Rule" id="MF_01235"/>
    </source>
</evidence>
<dbReference type="PANTHER" id="PTHR36204:SF1">
    <property type="entry name" value="N-ACETYLMANNOSAMINE-6-PHOSPHATE 2-EPIMERASE-RELATED"/>
    <property type="match status" value="1"/>
</dbReference>
<evidence type="ECO:0000256" key="6">
    <source>
        <dbReference type="ARBA" id="ARBA00023277"/>
    </source>
</evidence>
<sequence length="230" mass="24839">MQMKKEIMEQIRNGVIVSCQARKGWPMYGKEIMAAFANAAAAGGAVGIRATEPENIAAIKREVKLPMIGIYKQWFEGYDVYITPTFASCEAIIAAGAEIIALDGTKRPRPNGEKLADIITKVHEKYPEIIVMADCDSVESGIYAANCGADLVSTTLAGYTEETKEKTVFDADLIREMSEKIAVPIIAEGHIASVADLKAAYQAGAYSVVIGTAITRPEVITKKFVTSLEN</sequence>
<dbReference type="PANTHER" id="PTHR36204">
    <property type="entry name" value="N-ACETYLMANNOSAMINE-6-PHOSPHATE 2-EPIMERASE-RELATED"/>
    <property type="match status" value="1"/>
</dbReference>
<dbReference type="NCBIfam" id="NF002231">
    <property type="entry name" value="PRK01130.1"/>
    <property type="match status" value="1"/>
</dbReference>